<name>A0A6C0E1R5_9ZZZZ</name>
<organism evidence="2">
    <name type="scientific">viral metagenome</name>
    <dbReference type="NCBI Taxonomy" id="1070528"/>
    <lineage>
        <taxon>unclassified sequences</taxon>
        <taxon>metagenomes</taxon>
        <taxon>organismal metagenomes</taxon>
    </lineage>
</organism>
<sequence length="894" mass="103220">MSSNYYLKPDSDLFDAYFEDNLQSMNNIPDINYAEEVTSLNEEFKKFIDNLDNNHYSSILPSLKLTLPSLQEQYNRKTELSVKLKVLEEKYRFLSDYIDMVHDFRVCFNYFKDLVDTNYITQLITLIQEICSFNMNINPQKSYKVHLNIFRRYINDLKQMGFAIPELPETQIITEENITSLNNIKTFYRESGRGLDSFYQKTGQHVGMPVPLVTNAVGTIDGCRTKCDASAMTEKLVWKQNVAGIFEVTLSTNVCGKGCHEIKVTNATANIKLPFLVVFNIKGEVVLDDVLDYLPYTISSKALRNTNHDSTRNSIRLVNATIGKTLYSTNQIHDINFNKSGSKYMNNILRLCFMVLKTVCDKTVVQRIKNPKEVINAVCTGDSYVFAVPLIEYLSGNIRYCPSVLISKEYGYDQFSFQDVGNNNELLNHIIYFISFSNSTLFKGNINVMKQMPIFASVLDDTTIHEMANRINKLIFFTDKYIDNAKKKVADFSCDNLWVYLKTVAIAECYDEWYRKKQLISEKLNRVVELLISYNGSNEDMKVQLINAFLDIPIIIPSITGLIIELENQADVFVPVSIDKMESYIYDKLYDKLLVSNLKQMGMNSKSIKHFLDNYLTIIHNCQINTTNCDQQGIHIIKQTNVEASEILDNAKTSNSVNALIQKYKIKINPLDIYDILNISSIRIEDDYVRININKTNPNYESILNRFVKEYNEINETQMAIGQEDKDEYILLPINAELLINISKQYYSVTSSGNKRVRSDVASNLYKKASSKLFDIIKDMVHLNITKKTAFQDFFLKTLQNGNDCNLEQLWKSYQLNDYFVDITERQVFKTKLPSALLPKNTNHISDFTSTREHPAKRVRRSGGQNNKKTLKRPLLKHRKTKKKLLKKRIILLK</sequence>
<evidence type="ECO:0000313" key="2">
    <source>
        <dbReference type="EMBL" id="QHT23086.1"/>
    </source>
</evidence>
<protein>
    <submittedName>
        <fullName evidence="2">Uncharacterized protein</fullName>
    </submittedName>
</protein>
<dbReference type="EMBL" id="MN739724">
    <property type="protein sequence ID" value="QHT23086.1"/>
    <property type="molecule type" value="Genomic_DNA"/>
</dbReference>
<proteinExistence type="predicted"/>
<reference evidence="2" key="1">
    <citation type="journal article" date="2020" name="Nature">
        <title>Giant virus diversity and host interactions through global metagenomics.</title>
        <authorList>
            <person name="Schulz F."/>
            <person name="Roux S."/>
            <person name="Paez-Espino D."/>
            <person name="Jungbluth S."/>
            <person name="Walsh D.A."/>
            <person name="Denef V.J."/>
            <person name="McMahon K.D."/>
            <person name="Konstantinidis K.T."/>
            <person name="Eloe-Fadrosh E.A."/>
            <person name="Kyrpides N.C."/>
            <person name="Woyke T."/>
        </authorList>
    </citation>
    <scope>NUCLEOTIDE SEQUENCE</scope>
    <source>
        <strain evidence="2">GVMAG-M-3300023179-114</strain>
    </source>
</reference>
<evidence type="ECO:0000256" key="1">
    <source>
        <dbReference type="SAM" id="MobiDB-lite"/>
    </source>
</evidence>
<accession>A0A6C0E1R5</accession>
<dbReference type="AlphaFoldDB" id="A0A6C0E1R5"/>
<feature type="region of interest" description="Disordered" evidence="1">
    <location>
        <begin position="844"/>
        <end position="877"/>
    </location>
</feature>